<keyword evidence="2" id="KW-1185">Reference proteome</keyword>
<gene>
    <name evidence="1" type="ORF">HUV48_11950</name>
</gene>
<comment type="caution">
    <text evidence="1">The sequence shown here is derived from an EMBL/GenBank/DDBJ whole genome shotgun (WGS) entry which is preliminary data.</text>
</comment>
<dbReference type="Proteomes" id="UP000561438">
    <property type="component" value="Unassembled WGS sequence"/>
</dbReference>
<dbReference type="EMBL" id="JABWGV010000004">
    <property type="protein sequence ID" value="NVD45721.1"/>
    <property type="molecule type" value="Genomic_DNA"/>
</dbReference>
<accession>A0A850H1A5</accession>
<name>A0A850H1A5_9SPHN</name>
<evidence type="ECO:0000313" key="1">
    <source>
        <dbReference type="EMBL" id="NVD45721.1"/>
    </source>
</evidence>
<protein>
    <submittedName>
        <fullName evidence="1">Uncharacterized protein</fullName>
    </submittedName>
</protein>
<reference evidence="1 2" key="1">
    <citation type="submission" date="2020-06" db="EMBL/GenBank/DDBJ databases">
        <title>Altererythrobacter sp. HHU K3-1.</title>
        <authorList>
            <person name="Zhang D."/>
            <person name="Xue H."/>
        </authorList>
    </citation>
    <scope>NUCLEOTIDE SEQUENCE [LARGE SCALE GENOMIC DNA]</scope>
    <source>
        <strain evidence="1 2">HHU K3-1</strain>
    </source>
</reference>
<dbReference type="RefSeq" id="WP_176268016.1">
    <property type="nucleotide sequence ID" value="NZ_JABWGV010000004.1"/>
</dbReference>
<proteinExistence type="predicted"/>
<sequence length="52" mass="6006">MTDPKTIAECPVCNAKDDEPCVDWLPTPFAFDFRIVAHSERSQVRRELERGQ</sequence>
<evidence type="ECO:0000313" key="2">
    <source>
        <dbReference type="Proteomes" id="UP000561438"/>
    </source>
</evidence>
<dbReference type="AlphaFoldDB" id="A0A850H1A5"/>
<organism evidence="1 2">
    <name type="scientific">Qipengyuania atrilutea</name>
    <dbReference type="NCBI Taxonomy" id="2744473"/>
    <lineage>
        <taxon>Bacteria</taxon>
        <taxon>Pseudomonadati</taxon>
        <taxon>Pseudomonadota</taxon>
        <taxon>Alphaproteobacteria</taxon>
        <taxon>Sphingomonadales</taxon>
        <taxon>Erythrobacteraceae</taxon>
        <taxon>Qipengyuania</taxon>
    </lineage>
</organism>